<dbReference type="Gene3D" id="3.40.50.300">
    <property type="entry name" value="P-loop containing nucleotide triphosphate hydrolases"/>
    <property type="match status" value="1"/>
</dbReference>
<keyword evidence="4" id="KW-0548">Nucleotidyltransferase</keyword>
<evidence type="ECO:0000256" key="4">
    <source>
        <dbReference type="ARBA" id="ARBA00022695"/>
    </source>
</evidence>
<evidence type="ECO:0000313" key="13">
    <source>
        <dbReference type="Proteomes" id="UP000244223"/>
    </source>
</evidence>
<dbReference type="PANTHER" id="PTHR34388:SF1">
    <property type="entry name" value="DNA POLYMERASE III SUBUNIT DELTA"/>
    <property type="match status" value="1"/>
</dbReference>
<organism evidence="12 13">
    <name type="scientific">Agitococcus lubricus</name>
    <dbReference type="NCBI Taxonomy" id="1077255"/>
    <lineage>
        <taxon>Bacteria</taxon>
        <taxon>Pseudomonadati</taxon>
        <taxon>Pseudomonadota</taxon>
        <taxon>Gammaproteobacteria</taxon>
        <taxon>Moraxellales</taxon>
        <taxon>Moraxellaceae</taxon>
        <taxon>Agitococcus</taxon>
    </lineage>
</organism>
<gene>
    <name evidence="12" type="ORF">C8N29_103160</name>
</gene>
<dbReference type="NCBIfam" id="TIGR01128">
    <property type="entry name" value="holA"/>
    <property type="match status" value="1"/>
</dbReference>
<evidence type="ECO:0000313" key="12">
    <source>
        <dbReference type="EMBL" id="PTQ90407.1"/>
    </source>
</evidence>
<name>A0A2T5J1V0_9GAMM</name>
<evidence type="ECO:0000256" key="5">
    <source>
        <dbReference type="ARBA" id="ARBA00022705"/>
    </source>
</evidence>
<evidence type="ECO:0000256" key="2">
    <source>
        <dbReference type="ARBA" id="ARBA00017703"/>
    </source>
</evidence>
<evidence type="ECO:0000259" key="10">
    <source>
        <dbReference type="Pfam" id="PF06144"/>
    </source>
</evidence>
<keyword evidence="13" id="KW-1185">Reference proteome</keyword>
<accession>A0A2T5J1V0</accession>
<evidence type="ECO:0000259" key="11">
    <source>
        <dbReference type="Pfam" id="PF14840"/>
    </source>
</evidence>
<dbReference type="InterPro" id="IPR010372">
    <property type="entry name" value="DNA_pol3_delta_N"/>
</dbReference>
<dbReference type="OrthoDB" id="9775929at2"/>
<sequence>MKYDYWGLVKHLKHPLRQVYVLHGDEILLQQEALIALRQAAQQQGFSERERHDIDKQHDWSMAFSDSHALSLFADKKLIEIYGNKPDAAGAKVIEDYVKHPIDDNVVVLVLPKLDSNTQKSKWFSACDELGVTVSCAPLSDQQFKDWLNQRGRQLKLQLQADALDELCQQTEGNLLAAHQELTKLSLLYGEELLTREHLQHALSDNARFELFDLANTALMGDASKTAKIFFSLKGEGQAESLILWVLNKEIRTLLALSEGLQQGIGLNQLFQQHGVWSKQQAVIQKALKRLSLKRLQALNHTLLEADKAIKGQSLENAWDILLRLSLGLAGVSLFEAII</sequence>
<dbReference type="InterPro" id="IPR005790">
    <property type="entry name" value="DNA_polIII_delta"/>
</dbReference>
<dbReference type="GO" id="GO:0003887">
    <property type="term" value="F:DNA-directed DNA polymerase activity"/>
    <property type="evidence" value="ECO:0007669"/>
    <property type="project" value="UniProtKB-UniRule"/>
</dbReference>
<keyword evidence="5" id="KW-0235">DNA replication</keyword>
<dbReference type="SUPFAM" id="SSF52540">
    <property type="entry name" value="P-loop containing nucleoside triphosphate hydrolases"/>
    <property type="match status" value="1"/>
</dbReference>
<dbReference type="Pfam" id="PF14840">
    <property type="entry name" value="DNA_pol3_delt_C"/>
    <property type="match status" value="1"/>
</dbReference>
<dbReference type="PANTHER" id="PTHR34388">
    <property type="entry name" value="DNA POLYMERASE III SUBUNIT DELTA"/>
    <property type="match status" value="1"/>
</dbReference>
<dbReference type="InterPro" id="IPR008921">
    <property type="entry name" value="DNA_pol3_clamp-load_cplx_C"/>
</dbReference>
<dbReference type="EC" id="2.7.7.7" evidence="1 9"/>
<dbReference type="Proteomes" id="UP000244223">
    <property type="component" value="Unassembled WGS sequence"/>
</dbReference>
<keyword evidence="6" id="KW-0239">DNA-directed DNA polymerase</keyword>
<dbReference type="SUPFAM" id="SSF48019">
    <property type="entry name" value="post-AAA+ oligomerization domain-like"/>
    <property type="match status" value="1"/>
</dbReference>
<reference evidence="12 13" key="1">
    <citation type="submission" date="2018-04" db="EMBL/GenBank/DDBJ databases">
        <title>Genomic Encyclopedia of Archaeal and Bacterial Type Strains, Phase II (KMG-II): from individual species to whole genera.</title>
        <authorList>
            <person name="Goeker M."/>
        </authorList>
    </citation>
    <scope>NUCLEOTIDE SEQUENCE [LARGE SCALE GENOMIC DNA]</scope>
    <source>
        <strain evidence="12 13">DSM 5822</strain>
    </source>
</reference>
<dbReference type="CDD" id="cd18138">
    <property type="entry name" value="HLD_clamp_pol_III_delta"/>
    <property type="match status" value="1"/>
</dbReference>
<dbReference type="GO" id="GO:0003677">
    <property type="term" value="F:DNA binding"/>
    <property type="evidence" value="ECO:0007669"/>
    <property type="project" value="InterPro"/>
</dbReference>
<proteinExistence type="inferred from homology"/>
<comment type="similarity">
    <text evidence="7">Belongs to the DNA polymerase HolA subunit family.</text>
</comment>
<dbReference type="Gene3D" id="1.20.272.10">
    <property type="match status" value="1"/>
</dbReference>
<feature type="domain" description="DNA polymerase III subunit delta C-terminal" evidence="11">
    <location>
        <begin position="215"/>
        <end position="333"/>
    </location>
</feature>
<evidence type="ECO:0000256" key="9">
    <source>
        <dbReference type="NCBIfam" id="TIGR01128"/>
    </source>
</evidence>
<dbReference type="EMBL" id="QAON01000003">
    <property type="protein sequence ID" value="PTQ90407.1"/>
    <property type="molecule type" value="Genomic_DNA"/>
</dbReference>
<protein>
    <recommendedName>
        <fullName evidence="2 9">DNA polymerase III subunit delta</fullName>
        <ecNumber evidence="1 9">2.7.7.7</ecNumber>
    </recommendedName>
</protein>
<evidence type="ECO:0000256" key="6">
    <source>
        <dbReference type="ARBA" id="ARBA00022932"/>
    </source>
</evidence>
<feature type="domain" description="DNA polymerase III delta N-terminal" evidence="10">
    <location>
        <begin position="20"/>
        <end position="129"/>
    </location>
</feature>
<dbReference type="AlphaFoldDB" id="A0A2T5J1V0"/>
<evidence type="ECO:0000256" key="1">
    <source>
        <dbReference type="ARBA" id="ARBA00012417"/>
    </source>
</evidence>
<dbReference type="GO" id="GO:0006261">
    <property type="term" value="P:DNA-templated DNA replication"/>
    <property type="evidence" value="ECO:0007669"/>
    <property type="project" value="TreeGrafter"/>
</dbReference>
<keyword evidence="3" id="KW-0808">Transferase</keyword>
<evidence type="ECO:0000256" key="8">
    <source>
        <dbReference type="ARBA" id="ARBA00049244"/>
    </source>
</evidence>
<evidence type="ECO:0000256" key="7">
    <source>
        <dbReference type="ARBA" id="ARBA00034754"/>
    </source>
</evidence>
<comment type="catalytic activity">
    <reaction evidence="8">
        <text>DNA(n) + a 2'-deoxyribonucleoside 5'-triphosphate = DNA(n+1) + diphosphate</text>
        <dbReference type="Rhea" id="RHEA:22508"/>
        <dbReference type="Rhea" id="RHEA-COMP:17339"/>
        <dbReference type="Rhea" id="RHEA-COMP:17340"/>
        <dbReference type="ChEBI" id="CHEBI:33019"/>
        <dbReference type="ChEBI" id="CHEBI:61560"/>
        <dbReference type="ChEBI" id="CHEBI:173112"/>
        <dbReference type="EC" id="2.7.7.7"/>
    </reaction>
</comment>
<evidence type="ECO:0000256" key="3">
    <source>
        <dbReference type="ARBA" id="ARBA00022679"/>
    </source>
</evidence>
<dbReference type="InterPro" id="IPR027417">
    <property type="entry name" value="P-loop_NTPase"/>
</dbReference>
<dbReference type="GO" id="GO:0009360">
    <property type="term" value="C:DNA polymerase III complex"/>
    <property type="evidence" value="ECO:0007669"/>
    <property type="project" value="UniProtKB-UniRule"/>
</dbReference>
<dbReference type="Pfam" id="PF06144">
    <property type="entry name" value="DNA_pol3_delta"/>
    <property type="match status" value="1"/>
</dbReference>
<dbReference type="Gene3D" id="1.10.8.60">
    <property type="match status" value="1"/>
</dbReference>
<dbReference type="RefSeq" id="WP_107864849.1">
    <property type="nucleotide sequence ID" value="NZ_QAON01000003.1"/>
</dbReference>
<comment type="caution">
    <text evidence="12">The sequence shown here is derived from an EMBL/GenBank/DDBJ whole genome shotgun (WGS) entry which is preliminary data.</text>
</comment>
<dbReference type="InterPro" id="IPR032780">
    <property type="entry name" value="DNA_pol3_delt_C"/>
</dbReference>